<name>A0A4Q9PUC0_9APHY</name>
<gene>
    <name evidence="1" type="ORF">BD310DRAFT_820206</name>
</gene>
<accession>A0A4Q9PUC0</accession>
<organism evidence="1 2">
    <name type="scientific">Dichomitus squalens</name>
    <dbReference type="NCBI Taxonomy" id="114155"/>
    <lineage>
        <taxon>Eukaryota</taxon>
        <taxon>Fungi</taxon>
        <taxon>Dikarya</taxon>
        <taxon>Basidiomycota</taxon>
        <taxon>Agaricomycotina</taxon>
        <taxon>Agaricomycetes</taxon>
        <taxon>Polyporales</taxon>
        <taxon>Polyporaceae</taxon>
        <taxon>Dichomitus</taxon>
    </lineage>
</organism>
<sequence>MHEKSKREPRGTRLAGRTMHDGATWMELMIKQVNMDVLGRKTSLITEVDDGVESA</sequence>
<keyword evidence="2" id="KW-1185">Reference proteome</keyword>
<evidence type="ECO:0000313" key="2">
    <source>
        <dbReference type="Proteomes" id="UP000292082"/>
    </source>
</evidence>
<reference evidence="1 2" key="1">
    <citation type="submission" date="2019-01" db="EMBL/GenBank/DDBJ databases">
        <title>Draft genome sequences of three monokaryotic isolates of the white-rot basidiomycete fungus Dichomitus squalens.</title>
        <authorList>
            <consortium name="DOE Joint Genome Institute"/>
            <person name="Lopez S.C."/>
            <person name="Andreopoulos B."/>
            <person name="Pangilinan J."/>
            <person name="Lipzen A."/>
            <person name="Riley R."/>
            <person name="Ahrendt S."/>
            <person name="Ng V."/>
            <person name="Barry K."/>
            <person name="Daum C."/>
            <person name="Grigoriev I.V."/>
            <person name="Hilden K.S."/>
            <person name="Makela M.R."/>
            <person name="de Vries R.P."/>
        </authorList>
    </citation>
    <scope>NUCLEOTIDE SEQUENCE [LARGE SCALE GENOMIC DNA]</scope>
    <source>
        <strain evidence="1 2">CBS 464.89</strain>
    </source>
</reference>
<dbReference type="EMBL" id="ML145129">
    <property type="protein sequence ID" value="TBU58103.1"/>
    <property type="molecule type" value="Genomic_DNA"/>
</dbReference>
<evidence type="ECO:0000313" key="1">
    <source>
        <dbReference type="EMBL" id="TBU58103.1"/>
    </source>
</evidence>
<dbReference type="Proteomes" id="UP000292082">
    <property type="component" value="Unassembled WGS sequence"/>
</dbReference>
<dbReference type="AlphaFoldDB" id="A0A4Q9PUC0"/>
<proteinExistence type="predicted"/>
<protein>
    <submittedName>
        <fullName evidence="1">Uncharacterized protein</fullName>
    </submittedName>
</protein>